<dbReference type="HOGENOM" id="CLU_2568588_0_0_6"/>
<sequence length="81" mass="9455">MNIIRPFLLCLIRQIFFVINHSDLHSAWREPHCLPPSTDTIITLVNSFFVVWTVIYKVLMLDMTKPFTSQTALPLPRKISK</sequence>
<dbReference type="Proteomes" id="UP000001726">
    <property type="component" value="Chromosome"/>
</dbReference>
<reference evidence="1 2" key="1">
    <citation type="journal article" date="2008" name="Environ. Microbiol.">
        <title>The genome of Erwinia tasmaniensis strain Et1/99, a non-pathogenic bacterium in the genus Erwinia.</title>
        <authorList>
            <person name="Kube M."/>
            <person name="Migdoll A.M."/>
            <person name="Mueller I."/>
            <person name="Kuhl H."/>
            <person name="Beck A."/>
            <person name="Reinhardt R."/>
            <person name="Geider K."/>
        </authorList>
    </citation>
    <scope>NUCLEOTIDE SEQUENCE [LARGE SCALE GENOMIC DNA]</scope>
    <source>
        <strain evidence="2">DSM 17950 / CFBP 7177 / CIP 109463 / NCPPB 4357 / Et1/99</strain>
    </source>
</reference>
<dbReference type="AlphaFoldDB" id="B2VJL7"/>
<organism evidence="1 2">
    <name type="scientific">Erwinia tasmaniensis (strain DSM 17950 / CFBP 7177 / CIP 109463 / NCPPB 4357 / Et1/99)</name>
    <dbReference type="NCBI Taxonomy" id="465817"/>
    <lineage>
        <taxon>Bacteria</taxon>
        <taxon>Pseudomonadati</taxon>
        <taxon>Pseudomonadota</taxon>
        <taxon>Gammaproteobacteria</taxon>
        <taxon>Enterobacterales</taxon>
        <taxon>Erwiniaceae</taxon>
        <taxon>Erwinia</taxon>
    </lineage>
</organism>
<gene>
    <name evidence="1" type="ordered locus">ETA_33000</name>
</gene>
<dbReference type="KEGG" id="eta:ETA_33000"/>
<evidence type="ECO:0000313" key="2">
    <source>
        <dbReference type="Proteomes" id="UP000001726"/>
    </source>
</evidence>
<protein>
    <submittedName>
        <fullName evidence="1">Uncharacterized protein</fullName>
    </submittedName>
</protein>
<keyword evidence="2" id="KW-1185">Reference proteome</keyword>
<proteinExistence type="predicted"/>
<dbReference type="EMBL" id="CU468135">
    <property type="protein sequence ID" value="CAO98346.1"/>
    <property type="molecule type" value="Genomic_DNA"/>
</dbReference>
<accession>B2VJL7</accession>
<name>B2VJL7_ERWT9</name>
<evidence type="ECO:0000313" key="1">
    <source>
        <dbReference type="EMBL" id="CAO98346.1"/>
    </source>
</evidence>